<feature type="transmembrane region" description="Helical" evidence="5">
    <location>
        <begin position="6"/>
        <end position="31"/>
    </location>
</feature>
<keyword evidence="3 5" id="KW-1133">Transmembrane helix</keyword>
<dbReference type="EMBL" id="BNCK01000007">
    <property type="protein sequence ID" value="GHF99332.1"/>
    <property type="molecule type" value="Genomic_DNA"/>
</dbReference>
<evidence type="ECO:0000256" key="2">
    <source>
        <dbReference type="ARBA" id="ARBA00022692"/>
    </source>
</evidence>
<feature type="transmembrane region" description="Helical" evidence="5">
    <location>
        <begin position="140"/>
        <end position="157"/>
    </location>
</feature>
<dbReference type="NCBIfam" id="TIGR03097">
    <property type="entry name" value="PEP_O_lig_1"/>
    <property type="match status" value="1"/>
</dbReference>
<name>A0A919EMR7_9GAMM</name>
<sequence length="406" mass="45480">MAFPAGWAWGFSSSLRINFTVAILTFVGYIFYKNKAKLRLDGISVLIAIFWVIALISTITTQSLLKEFVWSKFFDVSKILLLYIAVILIIEKKLHIDTLIWAIVLSISAYAGMEAVKFILSGGGHRVAGHAGHVLGDRNDLVVAINMGLPLLIYLIGQTKHKLLKQGLIGLFILNLVAIIGSYSRGGFIGLTILTLYFFLKSNRKFIWSMLFVITVPIAVQFAPSEWTSRMNTIESASSDDRSFIGRLWAWKISTKIANDNFFGNGFYATQDPLAWETYKHQIDNFGPIKTPPVEDRIKPKAAHSIYFQTLGDLGYLGLIVVLLILSSFFFRLRKIAKLAREQGIEWAEKLATLMSVSIVAYGITGASVSLIYFDLLFVLFGISYVLLNRVVDSPNKVVKRPQFAK</sequence>
<evidence type="ECO:0000256" key="4">
    <source>
        <dbReference type="ARBA" id="ARBA00023136"/>
    </source>
</evidence>
<feature type="domain" description="O-antigen ligase-related" evidence="6">
    <location>
        <begin position="171"/>
        <end position="322"/>
    </location>
</feature>
<dbReference type="InterPro" id="IPR045979">
    <property type="entry name" value="DUF5935"/>
</dbReference>
<comment type="caution">
    <text evidence="8">The sequence shown here is derived from an EMBL/GenBank/DDBJ whole genome shotgun (WGS) entry which is preliminary data.</text>
</comment>
<feature type="transmembrane region" description="Helical" evidence="5">
    <location>
        <begin position="99"/>
        <end position="120"/>
    </location>
</feature>
<proteinExistence type="predicted"/>
<feature type="transmembrane region" description="Helical" evidence="5">
    <location>
        <begin position="206"/>
        <end position="223"/>
    </location>
</feature>
<evidence type="ECO:0008006" key="10">
    <source>
        <dbReference type="Google" id="ProtNLM"/>
    </source>
</evidence>
<dbReference type="GO" id="GO:0016020">
    <property type="term" value="C:membrane"/>
    <property type="evidence" value="ECO:0007669"/>
    <property type="project" value="UniProtKB-SubCell"/>
</dbReference>
<keyword evidence="4 5" id="KW-0472">Membrane</keyword>
<reference evidence="8" key="1">
    <citation type="journal article" date="2014" name="Int. J. Syst. Evol. Microbiol.">
        <title>Complete genome sequence of Corynebacterium casei LMG S-19264T (=DSM 44701T), isolated from a smear-ripened cheese.</title>
        <authorList>
            <consortium name="US DOE Joint Genome Institute (JGI-PGF)"/>
            <person name="Walter F."/>
            <person name="Albersmeier A."/>
            <person name="Kalinowski J."/>
            <person name="Ruckert C."/>
        </authorList>
    </citation>
    <scope>NUCLEOTIDE SEQUENCE</scope>
    <source>
        <strain evidence="8">KCTC 42731</strain>
    </source>
</reference>
<evidence type="ECO:0000259" key="7">
    <source>
        <dbReference type="Pfam" id="PF19358"/>
    </source>
</evidence>
<reference evidence="8" key="2">
    <citation type="submission" date="2020-09" db="EMBL/GenBank/DDBJ databases">
        <authorList>
            <person name="Sun Q."/>
            <person name="Kim S."/>
        </authorList>
    </citation>
    <scope>NUCLEOTIDE SEQUENCE</scope>
    <source>
        <strain evidence="8">KCTC 42731</strain>
    </source>
</reference>
<dbReference type="PANTHER" id="PTHR37422:SF13">
    <property type="entry name" value="LIPOPOLYSACCHARIDE BIOSYNTHESIS PROTEIN PA4999-RELATED"/>
    <property type="match status" value="1"/>
</dbReference>
<dbReference type="InterPro" id="IPR051533">
    <property type="entry name" value="WaaL-like"/>
</dbReference>
<evidence type="ECO:0000313" key="8">
    <source>
        <dbReference type="EMBL" id="GHF99332.1"/>
    </source>
</evidence>
<feature type="transmembrane region" description="Helical" evidence="5">
    <location>
        <begin position="359"/>
        <end position="388"/>
    </location>
</feature>
<feature type="transmembrane region" description="Helical" evidence="5">
    <location>
        <begin position="43"/>
        <end position="64"/>
    </location>
</feature>
<evidence type="ECO:0000259" key="6">
    <source>
        <dbReference type="Pfam" id="PF04932"/>
    </source>
</evidence>
<dbReference type="Pfam" id="PF04932">
    <property type="entry name" value="Wzy_C"/>
    <property type="match status" value="1"/>
</dbReference>
<organism evidence="8 9">
    <name type="scientific">Thalassotalea marina</name>
    <dbReference type="NCBI Taxonomy" id="1673741"/>
    <lineage>
        <taxon>Bacteria</taxon>
        <taxon>Pseudomonadati</taxon>
        <taxon>Pseudomonadota</taxon>
        <taxon>Gammaproteobacteria</taxon>
        <taxon>Alteromonadales</taxon>
        <taxon>Colwelliaceae</taxon>
        <taxon>Thalassotalea</taxon>
    </lineage>
</organism>
<dbReference type="AlphaFoldDB" id="A0A919EMR7"/>
<protein>
    <recommendedName>
        <fullName evidence="10">O-glycosylation ligase, exosortase A system-associated</fullName>
    </recommendedName>
</protein>
<keyword evidence="9" id="KW-1185">Reference proteome</keyword>
<comment type="subcellular location">
    <subcellularLocation>
        <location evidence="1">Membrane</location>
        <topology evidence="1">Multi-pass membrane protein</topology>
    </subcellularLocation>
</comment>
<gene>
    <name evidence="8" type="ORF">GCM10017161_29680</name>
</gene>
<evidence type="ECO:0000256" key="1">
    <source>
        <dbReference type="ARBA" id="ARBA00004141"/>
    </source>
</evidence>
<keyword evidence="2 5" id="KW-0812">Transmembrane</keyword>
<feature type="transmembrane region" description="Helical" evidence="5">
    <location>
        <begin position="169"/>
        <end position="200"/>
    </location>
</feature>
<feature type="domain" description="DUF5935" evidence="7">
    <location>
        <begin position="6"/>
        <end position="126"/>
    </location>
</feature>
<evidence type="ECO:0000256" key="5">
    <source>
        <dbReference type="SAM" id="Phobius"/>
    </source>
</evidence>
<dbReference type="Pfam" id="PF19358">
    <property type="entry name" value="DUF5935"/>
    <property type="match status" value="1"/>
</dbReference>
<dbReference type="InterPro" id="IPR007016">
    <property type="entry name" value="O-antigen_ligase-rel_domated"/>
</dbReference>
<feature type="transmembrane region" description="Helical" evidence="5">
    <location>
        <begin position="306"/>
        <end position="331"/>
    </location>
</feature>
<evidence type="ECO:0000256" key="3">
    <source>
        <dbReference type="ARBA" id="ARBA00022989"/>
    </source>
</evidence>
<evidence type="ECO:0000313" key="9">
    <source>
        <dbReference type="Proteomes" id="UP000623842"/>
    </source>
</evidence>
<dbReference type="PANTHER" id="PTHR37422">
    <property type="entry name" value="TEICHURONIC ACID BIOSYNTHESIS PROTEIN TUAE"/>
    <property type="match status" value="1"/>
</dbReference>
<dbReference type="Proteomes" id="UP000623842">
    <property type="component" value="Unassembled WGS sequence"/>
</dbReference>
<accession>A0A919EMR7</accession>
<dbReference type="InterPro" id="IPR017528">
    <property type="entry name" value="CHP03097O-antigen_lig-rel"/>
</dbReference>